<dbReference type="Gene3D" id="3.60.20.10">
    <property type="entry name" value="Glutamine Phosphoribosylpyrophosphate, subunit 1, domain 1"/>
    <property type="match status" value="1"/>
</dbReference>
<dbReference type="InterPro" id="IPR033812">
    <property type="entry name" value="Proteasome_alpha_type_5"/>
</dbReference>
<dbReference type="GO" id="GO:0005737">
    <property type="term" value="C:cytoplasm"/>
    <property type="evidence" value="ECO:0007669"/>
    <property type="project" value="UniProtKB-SubCell"/>
</dbReference>
<keyword evidence="3 6" id="KW-0647">Proteasome</keyword>
<evidence type="ECO:0000256" key="5">
    <source>
        <dbReference type="ARBA" id="ARBA00026071"/>
    </source>
</evidence>
<protein>
    <recommendedName>
        <fullName evidence="7">Proteasome subunit alpha type</fullName>
    </recommendedName>
</protein>
<feature type="domain" description="Proteasome alpha-type subunits" evidence="8">
    <location>
        <begin position="8"/>
        <end position="30"/>
    </location>
</feature>
<evidence type="ECO:0000256" key="7">
    <source>
        <dbReference type="RuleBase" id="RU000551"/>
    </source>
</evidence>
<proteinExistence type="inferred from homology"/>
<comment type="subunit">
    <text evidence="5">The 26S proteasome consists of a 20S proteasome core and two 19S regulatory subunits. The 20S proteasome core is composed of 28 subunits that are arranged in four stacked rings, resulting in a barrel-shaped structure. The two end rings are each formed by seven alpha subunits, and the two central rings are each formed by seven beta subunits. The catalytic chamber with the active sites is on the inside of the barrel.</text>
</comment>
<accession>A0A8T0PWT9</accession>
<dbReference type="AlphaFoldDB" id="A0A8T0PWT9"/>
<dbReference type="Pfam" id="PF00227">
    <property type="entry name" value="Proteasome"/>
    <property type="match status" value="1"/>
</dbReference>
<comment type="subunit">
    <text evidence="7">The 20S proteasome core is composed of 28 subunits that are arranged in four stacked rings, resulting in a barrel-shaped structure. The two end rings are each formed by seven alpha subunits, and the two central rings are each formed by seven beta subunits.</text>
</comment>
<evidence type="ECO:0000313" key="10">
    <source>
        <dbReference type="Proteomes" id="UP000823388"/>
    </source>
</evidence>
<dbReference type="Proteomes" id="UP000823388">
    <property type="component" value="Chromosome 8K"/>
</dbReference>
<dbReference type="GO" id="GO:0005634">
    <property type="term" value="C:nucleus"/>
    <property type="evidence" value="ECO:0007669"/>
    <property type="project" value="UniProtKB-SubCell"/>
</dbReference>
<evidence type="ECO:0000313" key="9">
    <source>
        <dbReference type="EMBL" id="KAG2563416.1"/>
    </source>
</evidence>
<dbReference type="CDD" id="cd03753">
    <property type="entry name" value="proteasome_alpha_type_5"/>
    <property type="match status" value="1"/>
</dbReference>
<comment type="similarity">
    <text evidence="6 7">Belongs to the peptidase T1A family.</text>
</comment>
<dbReference type="Pfam" id="PF10584">
    <property type="entry name" value="Proteasome_A_N"/>
    <property type="match status" value="1"/>
</dbReference>
<dbReference type="EMBL" id="CM029051">
    <property type="protein sequence ID" value="KAG2563416.1"/>
    <property type="molecule type" value="Genomic_DNA"/>
</dbReference>
<dbReference type="GO" id="GO:0003735">
    <property type="term" value="F:structural constituent of ribosome"/>
    <property type="evidence" value="ECO:0007669"/>
    <property type="project" value="UniProtKB-ARBA"/>
</dbReference>
<dbReference type="InterPro" id="IPR023332">
    <property type="entry name" value="Proteasome_alpha-type"/>
</dbReference>
<dbReference type="PROSITE" id="PS00388">
    <property type="entry name" value="PROTEASOME_ALPHA_1"/>
    <property type="match status" value="1"/>
</dbReference>
<gene>
    <name evidence="9" type="ORF">PVAP13_8KG350600</name>
</gene>
<dbReference type="GO" id="GO:0043161">
    <property type="term" value="P:proteasome-mediated ubiquitin-dependent protein catabolic process"/>
    <property type="evidence" value="ECO:0007669"/>
    <property type="project" value="InterPro"/>
</dbReference>
<dbReference type="PANTHER" id="PTHR11599">
    <property type="entry name" value="PROTEASOME SUBUNIT ALPHA/BETA"/>
    <property type="match status" value="1"/>
</dbReference>
<dbReference type="GO" id="GO:0140640">
    <property type="term" value="F:catalytic activity, acting on a nucleic acid"/>
    <property type="evidence" value="ECO:0007669"/>
    <property type="project" value="UniProtKB-ARBA"/>
</dbReference>
<dbReference type="InterPro" id="IPR001353">
    <property type="entry name" value="Proteasome_sua/b"/>
</dbReference>
<keyword evidence="10" id="KW-1185">Reference proteome</keyword>
<comment type="subcellular location">
    <subcellularLocation>
        <location evidence="7">Cytoplasm</location>
    </subcellularLocation>
    <subcellularLocation>
        <location evidence="7">Nucleus</location>
    </subcellularLocation>
</comment>
<dbReference type="NCBIfam" id="NF003075">
    <property type="entry name" value="PRK03996.1"/>
    <property type="match status" value="1"/>
</dbReference>
<evidence type="ECO:0000259" key="8">
    <source>
        <dbReference type="PROSITE" id="PS00388"/>
    </source>
</evidence>
<dbReference type="FunFam" id="3.60.20.10:FF:000029">
    <property type="entry name" value="Proteasome subunit alpha type"/>
    <property type="match status" value="1"/>
</dbReference>
<name>A0A8T0PWT9_PANVG</name>
<evidence type="ECO:0000256" key="6">
    <source>
        <dbReference type="PROSITE-ProRule" id="PRU00808"/>
    </source>
</evidence>
<comment type="function">
    <text evidence="1">The proteasome is a multicatalytic proteinase complex which is characterized by its ability to cleave peptides with Arg, Phe, Tyr, Leu, and Glu adjacent to the leaving group at neutral or slightly basic pH. The proteasome has an ATP-dependent proteolytic activity.</text>
</comment>
<sequence length="225" mass="24737">MFLTRTEYDRGVNTFSPEGRLFQVEYAIEAIKLGSTAIGLRTKDGVVLAVEKRVTSPLLEPSSVEKIMEIDEHIGCAMSGLIADARTLVEHARVETQNHRFSYGEPMTVESSTQAICDLALRFGEGDEESMSRPFGVSLLYTDPSGTFWQCNAKAIGSGSEGADSSLQEQYNKDLTLQEAETIALSILKQVMEEKVTPNNVDIAKVAPKYHLYTPAEVEAVIARL</sequence>
<organism evidence="9 10">
    <name type="scientific">Panicum virgatum</name>
    <name type="common">Blackwell switchgrass</name>
    <dbReference type="NCBI Taxonomy" id="38727"/>
    <lineage>
        <taxon>Eukaryota</taxon>
        <taxon>Viridiplantae</taxon>
        <taxon>Streptophyta</taxon>
        <taxon>Embryophyta</taxon>
        <taxon>Tracheophyta</taxon>
        <taxon>Spermatophyta</taxon>
        <taxon>Magnoliopsida</taxon>
        <taxon>Liliopsida</taxon>
        <taxon>Poales</taxon>
        <taxon>Poaceae</taxon>
        <taxon>PACMAD clade</taxon>
        <taxon>Panicoideae</taxon>
        <taxon>Panicodae</taxon>
        <taxon>Paniceae</taxon>
        <taxon>Panicinae</taxon>
        <taxon>Panicum</taxon>
        <taxon>Panicum sect. Hiantes</taxon>
    </lineage>
</organism>
<evidence type="ECO:0000256" key="2">
    <source>
        <dbReference type="ARBA" id="ARBA00022490"/>
    </source>
</evidence>
<reference evidence="9" key="1">
    <citation type="submission" date="2020-05" db="EMBL/GenBank/DDBJ databases">
        <title>WGS assembly of Panicum virgatum.</title>
        <authorList>
            <person name="Lovell J.T."/>
            <person name="Jenkins J."/>
            <person name="Shu S."/>
            <person name="Juenger T.E."/>
            <person name="Schmutz J."/>
        </authorList>
    </citation>
    <scope>NUCLEOTIDE SEQUENCE</scope>
    <source>
        <strain evidence="9">AP13</strain>
    </source>
</reference>
<dbReference type="InterPro" id="IPR029055">
    <property type="entry name" value="Ntn_hydrolases_N"/>
</dbReference>
<evidence type="ECO:0000256" key="1">
    <source>
        <dbReference type="ARBA" id="ARBA00002000"/>
    </source>
</evidence>
<dbReference type="GO" id="GO:0019773">
    <property type="term" value="C:proteasome core complex, alpha-subunit complex"/>
    <property type="evidence" value="ECO:0007669"/>
    <property type="project" value="UniProtKB-UniRule"/>
</dbReference>
<evidence type="ECO:0000256" key="3">
    <source>
        <dbReference type="ARBA" id="ARBA00022942"/>
    </source>
</evidence>
<keyword evidence="4 7" id="KW-0539">Nucleus</keyword>
<dbReference type="PROSITE" id="PS51475">
    <property type="entry name" value="PROTEASOME_ALPHA_2"/>
    <property type="match status" value="1"/>
</dbReference>
<keyword evidence="2 7" id="KW-0963">Cytoplasm</keyword>
<comment type="caution">
    <text evidence="9">The sequence shown here is derived from an EMBL/GenBank/DDBJ whole genome shotgun (WGS) entry which is preliminary data.</text>
</comment>
<dbReference type="SUPFAM" id="SSF56235">
    <property type="entry name" value="N-terminal nucleophile aminohydrolases (Ntn hydrolases)"/>
    <property type="match status" value="1"/>
</dbReference>
<evidence type="ECO:0000256" key="4">
    <source>
        <dbReference type="ARBA" id="ARBA00023242"/>
    </source>
</evidence>
<dbReference type="SMART" id="SM00948">
    <property type="entry name" value="Proteasome_A_N"/>
    <property type="match status" value="1"/>
</dbReference>
<dbReference type="InterPro" id="IPR050115">
    <property type="entry name" value="Proteasome_alpha"/>
</dbReference>
<dbReference type="InterPro" id="IPR000426">
    <property type="entry name" value="Proteasome_asu_N"/>
</dbReference>